<dbReference type="PANTHER" id="PTHR19336:SF9">
    <property type="entry name" value="SPINDLE POLE BODY PROTEIN PPC89"/>
    <property type="match status" value="1"/>
</dbReference>
<evidence type="ECO:0000313" key="8">
    <source>
        <dbReference type="EMBL" id="PTB71441.1"/>
    </source>
</evidence>
<feature type="region of interest" description="Disordered" evidence="5">
    <location>
        <begin position="1"/>
        <end position="54"/>
    </location>
</feature>
<gene>
    <name evidence="8" type="ORF">M440DRAFT_1442580</name>
</gene>
<feature type="compositionally biased region" description="Basic and acidic residues" evidence="5">
    <location>
        <begin position="659"/>
        <end position="702"/>
    </location>
</feature>
<keyword evidence="2" id="KW-0963">Cytoplasm</keyword>
<dbReference type="Proteomes" id="UP000240760">
    <property type="component" value="Unassembled WGS sequence"/>
</dbReference>
<keyword evidence="3" id="KW-0206">Cytoskeleton</keyword>
<accession>A0A2T4BQ59</accession>
<dbReference type="Gene3D" id="1.10.287.1490">
    <property type="match status" value="1"/>
</dbReference>
<reference evidence="8 9" key="1">
    <citation type="submission" date="2016-07" db="EMBL/GenBank/DDBJ databases">
        <title>Multiple horizontal gene transfer events from other fungi enriched the ability of initially mycotrophic Trichoderma (Ascomycota) to feed on dead plant biomass.</title>
        <authorList>
            <consortium name="DOE Joint Genome Institute"/>
            <person name="Aerts A."/>
            <person name="Atanasova L."/>
            <person name="Chenthamara K."/>
            <person name="Zhang J."/>
            <person name="Grujic M."/>
            <person name="Henrissat B."/>
            <person name="Kuo A."/>
            <person name="Salamov A."/>
            <person name="Lipzen A."/>
            <person name="Labutti K."/>
            <person name="Barry K."/>
            <person name="Miao Y."/>
            <person name="Rahimi M.J."/>
            <person name="Shen Q."/>
            <person name="Grigoriev I.V."/>
            <person name="Kubicek C.P."/>
            <person name="Druzhinina I.S."/>
        </authorList>
    </citation>
    <scope>NUCLEOTIDE SEQUENCE [LARGE SCALE GENOMIC DNA]</scope>
    <source>
        <strain evidence="8 9">ATCC 18648</strain>
    </source>
</reference>
<comment type="subcellular location">
    <subcellularLocation>
        <location evidence="1">Cytoplasm</location>
        <location evidence="1">Cytoskeleton</location>
        <location evidence="1">Microtubule organizing center</location>
    </subcellularLocation>
</comment>
<dbReference type="PANTHER" id="PTHR19336">
    <property type="entry name" value="UNCHARACTERIZED DUF1167"/>
    <property type="match status" value="1"/>
</dbReference>
<dbReference type="Pfam" id="PF06657">
    <property type="entry name" value="Cep57_MT_bd"/>
    <property type="match status" value="1"/>
</dbReference>
<feature type="compositionally biased region" description="Polar residues" evidence="5">
    <location>
        <begin position="734"/>
        <end position="747"/>
    </location>
</feature>
<evidence type="ECO:0000256" key="3">
    <source>
        <dbReference type="ARBA" id="ARBA00023212"/>
    </source>
</evidence>
<keyword evidence="9" id="KW-1185">Reference proteome</keyword>
<feature type="compositionally biased region" description="Low complexity" evidence="5">
    <location>
        <begin position="237"/>
        <end position="252"/>
    </location>
</feature>
<evidence type="ECO:0000256" key="5">
    <source>
        <dbReference type="SAM" id="MobiDB-lite"/>
    </source>
</evidence>
<dbReference type="SUPFAM" id="SSF90257">
    <property type="entry name" value="Myosin rod fragments"/>
    <property type="match status" value="1"/>
</dbReference>
<dbReference type="InterPro" id="IPR051756">
    <property type="entry name" value="Centrosomal_MT-associated"/>
</dbReference>
<keyword evidence="4" id="KW-0175">Coiled coil</keyword>
<feature type="coiled-coil region" evidence="4">
    <location>
        <begin position="928"/>
        <end position="981"/>
    </location>
</feature>
<evidence type="ECO:0000259" key="6">
    <source>
        <dbReference type="Pfam" id="PF06657"/>
    </source>
</evidence>
<feature type="compositionally biased region" description="Polar residues" evidence="5">
    <location>
        <begin position="226"/>
        <end position="236"/>
    </location>
</feature>
<evidence type="ECO:0008006" key="10">
    <source>
        <dbReference type="Google" id="ProtNLM"/>
    </source>
</evidence>
<feature type="region of interest" description="Disordered" evidence="5">
    <location>
        <begin position="791"/>
        <end position="831"/>
    </location>
</feature>
<evidence type="ECO:0000259" key="7">
    <source>
        <dbReference type="Pfam" id="PF14197"/>
    </source>
</evidence>
<feature type="domain" description="PPC89 centrosome localisation" evidence="7">
    <location>
        <begin position="564"/>
        <end position="628"/>
    </location>
</feature>
<feature type="domain" description="PPC89 centrosome localisation" evidence="7">
    <location>
        <begin position="386"/>
        <end position="451"/>
    </location>
</feature>
<dbReference type="Pfam" id="PF14197">
    <property type="entry name" value="Cep57_CLD_2"/>
    <property type="match status" value="2"/>
</dbReference>
<feature type="compositionally biased region" description="Basic and acidic residues" evidence="5">
    <location>
        <begin position="188"/>
        <end position="199"/>
    </location>
</feature>
<dbReference type="OrthoDB" id="76453at2759"/>
<organism evidence="8 9">
    <name type="scientific">Trichoderma longibrachiatum ATCC 18648</name>
    <dbReference type="NCBI Taxonomy" id="983965"/>
    <lineage>
        <taxon>Eukaryota</taxon>
        <taxon>Fungi</taxon>
        <taxon>Dikarya</taxon>
        <taxon>Ascomycota</taxon>
        <taxon>Pezizomycotina</taxon>
        <taxon>Sordariomycetes</taxon>
        <taxon>Hypocreomycetidae</taxon>
        <taxon>Hypocreales</taxon>
        <taxon>Hypocreaceae</taxon>
        <taxon>Trichoderma</taxon>
    </lineage>
</organism>
<dbReference type="AlphaFoldDB" id="A0A2T4BQ59"/>
<feature type="domain" description="Cep57 centrosome microtubule-binding" evidence="6">
    <location>
        <begin position="912"/>
        <end position="988"/>
    </location>
</feature>
<evidence type="ECO:0000256" key="4">
    <source>
        <dbReference type="SAM" id="Coils"/>
    </source>
</evidence>
<feature type="compositionally biased region" description="Polar residues" evidence="5">
    <location>
        <begin position="510"/>
        <end position="522"/>
    </location>
</feature>
<feature type="region of interest" description="Disordered" evidence="5">
    <location>
        <begin position="211"/>
        <end position="253"/>
    </location>
</feature>
<dbReference type="GO" id="GO:0005815">
    <property type="term" value="C:microtubule organizing center"/>
    <property type="evidence" value="ECO:0007669"/>
    <property type="project" value="UniProtKB-SubCell"/>
</dbReference>
<evidence type="ECO:0000256" key="1">
    <source>
        <dbReference type="ARBA" id="ARBA00004267"/>
    </source>
</evidence>
<feature type="compositionally biased region" description="Polar residues" evidence="5">
    <location>
        <begin position="23"/>
        <end position="43"/>
    </location>
</feature>
<feature type="compositionally biased region" description="Basic and acidic residues" evidence="5">
    <location>
        <begin position="791"/>
        <end position="802"/>
    </location>
</feature>
<feature type="region of interest" description="Disordered" evidence="5">
    <location>
        <begin position="624"/>
        <end position="770"/>
    </location>
</feature>
<feature type="region of interest" description="Disordered" evidence="5">
    <location>
        <begin position="497"/>
        <end position="522"/>
    </location>
</feature>
<dbReference type="InterPro" id="IPR024957">
    <property type="entry name" value="Cep57_MT-bd_dom"/>
</dbReference>
<sequence>MESDAVTRYRSRILREMKANRENPFNSPPSSTGRASPTLSSVFSDPEGESTRRLQEDIARVAAPRKLPINWDAARRKWPEFYSQPKQTRPVFDDHTDTTPLAEIPHPNIDRKPAPPVTTKYIDDTTEDAWNGSKRTRAEMQPRVENDPDLSQIVSRPPVTRGLSTYGLNYAAPHNPSPLSKMHNQSPPREEAAEKQRHMSLEEALDKIRRAAASNPREDDRRVSHRQSSPNMSSAKSSLTAVPPSPSPVLASLEHDTPNARSLLMPDISHLDDFLTGTLKFNGQVKDGVPVLVKHGQVHDQKVKPFGVRYAEVDGIKLPEDEEKIFVSIDMIRDEILSLREQHEKLQEYSATLENEVQRHRSRKSTDGGLNSFNANEQLLAKKNELEAEVASLQKRLDQAARRISTGHQENDTLTQERDRVINRLQEACEDISKLTRKLNTTEKQLENTHKQLGSTEQIRQDNDSLRRDVTALKQDNEALREEVETLRRELQHYRQEAQSLRTDGKGLRQDQQTLASENRTLRTNNKTLMDENEDLQENMDGIQHELDAARQENEALRRELQSLKQKQATLREDNANLVRQNEKYFSENKILRRENAGFEHSVHDLHDRNLKLKEEIEALKRQLDHYRPSGKSELTRQDGETEENMTSAFFVPDITVRSNDDATDTKDMHDLPETRGAHESGSRESRTAQKHEAAGEKADGRHRSRSSVRSSPSKNGGTAQKVAFALPDKAADKSTQGSKSTVANQGSKRRSRLSIPELDPYGDEDTTGMLSMDNISQDLAISLNLNTADHKDGAMGKETKQARSSSGVRSAPKVVHIESKSQPSRKAGLAAETSVRTVRIGERDVCPALSNNARRILDDLCGHNCQNCTVCSRITAHSGVISSTDVAAGKKRVSIPRPVPVSDRGVSGGDHTVRPAHSPGYALALVIKGLEDESQHIQLELTRLQARYNKSDKSMGRRERQALSDAIHQLLKRVEAKNDQIYSLYDVLEGQKAAGQEMTDEQVEMTVLNITGMTVRDATNVSDLTWEGLAEA</sequence>
<dbReference type="GO" id="GO:0008017">
    <property type="term" value="F:microtubule binding"/>
    <property type="evidence" value="ECO:0007669"/>
    <property type="project" value="InterPro"/>
</dbReference>
<dbReference type="EMBL" id="KZ679148">
    <property type="protein sequence ID" value="PTB71441.1"/>
    <property type="molecule type" value="Genomic_DNA"/>
</dbReference>
<evidence type="ECO:0000256" key="2">
    <source>
        <dbReference type="ARBA" id="ARBA00022490"/>
    </source>
</evidence>
<dbReference type="InterPro" id="IPR025925">
    <property type="entry name" value="PPC89_CLD"/>
</dbReference>
<evidence type="ECO:0000313" key="9">
    <source>
        <dbReference type="Proteomes" id="UP000240760"/>
    </source>
</evidence>
<feature type="region of interest" description="Disordered" evidence="5">
    <location>
        <begin position="165"/>
        <end position="199"/>
    </location>
</feature>
<protein>
    <recommendedName>
        <fullName evidence="10">Cep57 centrosome microtubule-binding domain-containing protein</fullName>
    </recommendedName>
</protein>
<proteinExistence type="predicted"/>
<name>A0A2T4BQ59_TRILO</name>
<dbReference type="STRING" id="983965.A0A2T4BQ59"/>